<name>A0A1J1ICF7_9DIPT</name>
<keyword evidence="2" id="KW-1185">Reference proteome</keyword>
<accession>A0A1J1ICF7</accession>
<evidence type="ECO:0000313" key="2">
    <source>
        <dbReference type="Proteomes" id="UP000183832"/>
    </source>
</evidence>
<gene>
    <name evidence="1" type="ORF">CLUMA_CG011287</name>
</gene>
<protein>
    <submittedName>
        <fullName evidence="1">CLUMA_CG011287, isoform A</fullName>
    </submittedName>
</protein>
<sequence>MNQLNVKAATSLTFSHNISKKLKAKTSTTGYVEATYEVEDLEKTRKVKINTQSNKKLPSDMSLLKLSFI</sequence>
<reference evidence="1 2" key="1">
    <citation type="submission" date="2015-04" db="EMBL/GenBank/DDBJ databases">
        <authorList>
            <person name="Syromyatnikov M.Y."/>
            <person name="Popov V.N."/>
        </authorList>
    </citation>
    <scope>NUCLEOTIDE SEQUENCE [LARGE SCALE GENOMIC DNA]</scope>
</reference>
<dbReference type="Proteomes" id="UP000183832">
    <property type="component" value="Unassembled WGS sequence"/>
</dbReference>
<dbReference type="AlphaFoldDB" id="A0A1J1ICF7"/>
<proteinExistence type="predicted"/>
<dbReference type="EMBL" id="CVRI01000047">
    <property type="protein sequence ID" value="CRK97912.1"/>
    <property type="molecule type" value="Genomic_DNA"/>
</dbReference>
<evidence type="ECO:0000313" key="1">
    <source>
        <dbReference type="EMBL" id="CRK97912.1"/>
    </source>
</evidence>
<organism evidence="1 2">
    <name type="scientific">Clunio marinus</name>
    <dbReference type="NCBI Taxonomy" id="568069"/>
    <lineage>
        <taxon>Eukaryota</taxon>
        <taxon>Metazoa</taxon>
        <taxon>Ecdysozoa</taxon>
        <taxon>Arthropoda</taxon>
        <taxon>Hexapoda</taxon>
        <taxon>Insecta</taxon>
        <taxon>Pterygota</taxon>
        <taxon>Neoptera</taxon>
        <taxon>Endopterygota</taxon>
        <taxon>Diptera</taxon>
        <taxon>Nematocera</taxon>
        <taxon>Chironomoidea</taxon>
        <taxon>Chironomidae</taxon>
        <taxon>Clunio</taxon>
    </lineage>
</organism>